<organism evidence="3 4">
    <name type="scientific">Peptoniphilus equinus</name>
    <dbReference type="NCBI Taxonomy" id="3016343"/>
    <lineage>
        <taxon>Bacteria</taxon>
        <taxon>Bacillati</taxon>
        <taxon>Bacillota</taxon>
        <taxon>Tissierellia</taxon>
        <taxon>Tissierellales</taxon>
        <taxon>Peptoniphilaceae</taxon>
        <taxon>Peptoniphilus</taxon>
    </lineage>
</organism>
<dbReference type="Proteomes" id="UP001210339">
    <property type="component" value="Chromosome"/>
</dbReference>
<dbReference type="CDD" id="cd16936">
    <property type="entry name" value="HATPase_RsbW-like"/>
    <property type="match status" value="1"/>
</dbReference>
<dbReference type="RefSeq" id="WP_271191772.1">
    <property type="nucleotide sequence ID" value="NZ_CP115667.1"/>
</dbReference>
<gene>
    <name evidence="3" type="ORF">O6R05_01475</name>
</gene>
<feature type="domain" description="Histidine kinase/HSP90-like ATPase" evidence="2">
    <location>
        <begin position="35"/>
        <end position="123"/>
    </location>
</feature>
<dbReference type="GO" id="GO:0005524">
    <property type="term" value="F:ATP binding"/>
    <property type="evidence" value="ECO:0007669"/>
    <property type="project" value="UniProtKB-KW"/>
</dbReference>
<protein>
    <submittedName>
        <fullName evidence="3">ATP-binding protein</fullName>
    </submittedName>
</protein>
<reference evidence="3 4" key="1">
    <citation type="submission" date="2023-01" db="EMBL/GenBank/DDBJ databases">
        <authorList>
            <person name="Lee S.H."/>
            <person name="Jung H.S."/>
            <person name="Yun J.U."/>
        </authorList>
    </citation>
    <scope>NUCLEOTIDE SEQUENCE [LARGE SCALE GENOMIC DNA]</scope>
    <source>
        <strain evidence="3 4">CBA3646</strain>
    </source>
</reference>
<dbReference type="SUPFAM" id="SSF55874">
    <property type="entry name" value="ATPase domain of HSP90 chaperone/DNA topoisomerase II/histidine kinase"/>
    <property type="match status" value="1"/>
</dbReference>
<keyword evidence="4" id="KW-1185">Reference proteome</keyword>
<evidence type="ECO:0000313" key="4">
    <source>
        <dbReference type="Proteomes" id="UP001210339"/>
    </source>
</evidence>
<keyword evidence="1" id="KW-0418">Kinase</keyword>
<name>A0ABY7QTY4_9FIRM</name>
<evidence type="ECO:0000313" key="3">
    <source>
        <dbReference type="EMBL" id="WBW50240.1"/>
    </source>
</evidence>
<dbReference type="Pfam" id="PF13581">
    <property type="entry name" value="HATPase_c_2"/>
    <property type="match status" value="1"/>
</dbReference>
<dbReference type="InterPro" id="IPR003594">
    <property type="entry name" value="HATPase_dom"/>
</dbReference>
<keyword evidence="1" id="KW-0723">Serine/threonine-protein kinase</keyword>
<dbReference type="InterPro" id="IPR050267">
    <property type="entry name" value="Anti-sigma-factor_SerPK"/>
</dbReference>
<accession>A0ABY7QTY4</accession>
<dbReference type="Gene3D" id="3.30.565.10">
    <property type="entry name" value="Histidine kinase-like ATPase, C-terminal domain"/>
    <property type="match status" value="1"/>
</dbReference>
<evidence type="ECO:0000259" key="2">
    <source>
        <dbReference type="Pfam" id="PF13581"/>
    </source>
</evidence>
<keyword evidence="3" id="KW-0547">Nucleotide-binding</keyword>
<sequence length="130" mass="14315">MTTRYTYSGAIQSDISAIKPMVMEVLHGLTGFIDDEDTIFDIRLILDELIVNGAKHGNALDPSKSVKLCVAMDENEIAITVADEGEGFCCDVKNYFYNSLTPSGRGLMLVEALTDRCILNKNTITVYKSL</sequence>
<dbReference type="EMBL" id="CP115667">
    <property type="protein sequence ID" value="WBW50240.1"/>
    <property type="molecule type" value="Genomic_DNA"/>
</dbReference>
<dbReference type="PANTHER" id="PTHR35526">
    <property type="entry name" value="ANTI-SIGMA-F FACTOR RSBW-RELATED"/>
    <property type="match status" value="1"/>
</dbReference>
<keyword evidence="1" id="KW-0808">Transferase</keyword>
<keyword evidence="3" id="KW-0067">ATP-binding</keyword>
<evidence type="ECO:0000256" key="1">
    <source>
        <dbReference type="ARBA" id="ARBA00022527"/>
    </source>
</evidence>
<proteinExistence type="predicted"/>
<dbReference type="InterPro" id="IPR036890">
    <property type="entry name" value="HATPase_C_sf"/>
</dbReference>
<dbReference type="PANTHER" id="PTHR35526:SF3">
    <property type="entry name" value="ANTI-SIGMA-F FACTOR RSBW"/>
    <property type="match status" value="1"/>
</dbReference>